<gene>
    <name evidence="1" type="ORF">CEXT_763951</name>
</gene>
<organism evidence="1 2">
    <name type="scientific">Caerostris extrusa</name>
    <name type="common">Bark spider</name>
    <name type="synonym">Caerostris bankana</name>
    <dbReference type="NCBI Taxonomy" id="172846"/>
    <lineage>
        <taxon>Eukaryota</taxon>
        <taxon>Metazoa</taxon>
        <taxon>Ecdysozoa</taxon>
        <taxon>Arthropoda</taxon>
        <taxon>Chelicerata</taxon>
        <taxon>Arachnida</taxon>
        <taxon>Araneae</taxon>
        <taxon>Araneomorphae</taxon>
        <taxon>Entelegynae</taxon>
        <taxon>Araneoidea</taxon>
        <taxon>Araneidae</taxon>
        <taxon>Caerostris</taxon>
    </lineage>
</organism>
<protein>
    <submittedName>
        <fullName evidence="1">Uncharacterized protein</fullName>
    </submittedName>
</protein>
<evidence type="ECO:0000313" key="2">
    <source>
        <dbReference type="Proteomes" id="UP001054945"/>
    </source>
</evidence>
<sequence>MSSRSVKKTNRTELRISTKCIISSSHLSLAIIRWPFVVESFELCGFLRNLGIFHFGIGYPSKVDSCKTLGNGKDGVGF</sequence>
<dbReference type="AlphaFoldDB" id="A0AAV4NP78"/>
<dbReference type="EMBL" id="BPLR01021154">
    <property type="protein sequence ID" value="GIX86581.1"/>
    <property type="molecule type" value="Genomic_DNA"/>
</dbReference>
<accession>A0AAV4NP78</accession>
<keyword evidence="2" id="KW-1185">Reference proteome</keyword>
<reference evidence="1 2" key="1">
    <citation type="submission" date="2021-06" db="EMBL/GenBank/DDBJ databases">
        <title>Caerostris extrusa draft genome.</title>
        <authorList>
            <person name="Kono N."/>
            <person name="Arakawa K."/>
        </authorList>
    </citation>
    <scope>NUCLEOTIDE SEQUENCE [LARGE SCALE GENOMIC DNA]</scope>
</reference>
<evidence type="ECO:0000313" key="1">
    <source>
        <dbReference type="EMBL" id="GIX86581.1"/>
    </source>
</evidence>
<name>A0AAV4NP78_CAEEX</name>
<comment type="caution">
    <text evidence="1">The sequence shown here is derived from an EMBL/GenBank/DDBJ whole genome shotgun (WGS) entry which is preliminary data.</text>
</comment>
<dbReference type="Proteomes" id="UP001054945">
    <property type="component" value="Unassembled WGS sequence"/>
</dbReference>
<proteinExistence type="predicted"/>